<proteinExistence type="predicted"/>
<sequence>MKKVVDHVKEFRRKKPERFIDTVPALTGKLAPGISVGSEPTKPMKDKIMTLANKYLDHKSANALNNSGVSFGSVRAISFTICSAMTEADKDYTSGRKTYDEVYNKNLKYVFHQVGIDAEKPYRNLGDNLELDVLQD</sequence>
<dbReference type="RefSeq" id="WP_006938726.1">
    <property type="nucleotide sequence ID" value="NZ_AAUW01000021.1"/>
</dbReference>
<comment type="caution">
    <text evidence="1">The sequence shown here is derived from an EMBL/GenBank/DDBJ whole genome shotgun (WGS) entry which is preliminary data.</text>
</comment>
<reference evidence="1 2" key="1">
    <citation type="submission" date="2006-05" db="EMBL/GenBank/DDBJ databases">
        <authorList>
            <person name="King G."/>
            <person name="Ferriera S."/>
            <person name="Johnson J."/>
            <person name="Kravitz S."/>
            <person name="Beeson K."/>
            <person name="Sutton G."/>
            <person name="Rogers Y.-H."/>
            <person name="Friedman R."/>
            <person name="Frazier M."/>
            <person name="Venter J.C."/>
        </authorList>
    </citation>
    <scope>NUCLEOTIDE SEQUENCE [LARGE SCALE GENOMIC DNA]</scope>
    <source>
        <strain evidence="2">ATCC 25650 / DSM 13394 / JCM 20685 / NBRC 16684 / NCIMB 2208 / IAM 12614 / B1</strain>
    </source>
</reference>
<evidence type="ECO:0000313" key="1">
    <source>
        <dbReference type="EMBL" id="EAV41435.1"/>
    </source>
</evidence>
<accession>A0P0X1</accession>
<organism evidence="1 2">
    <name type="scientific">Roseibium aggregatum (strain ATCC 25650 / DSM 13394 / JCM 20685 / NBRC 16684 / NCIMB 2208 / IAM 12614 / B1)</name>
    <name type="common">Stappia aggregata</name>
    <dbReference type="NCBI Taxonomy" id="384765"/>
    <lineage>
        <taxon>Bacteria</taxon>
        <taxon>Pseudomonadati</taxon>
        <taxon>Pseudomonadota</taxon>
        <taxon>Alphaproteobacteria</taxon>
        <taxon>Hyphomicrobiales</taxon>
        <taxon>Stappiaceae</taxon>
        <taxon>Roseibium</taxon>
    </lineage>
</organism>
<dbReference type="EMBL" id="AAUW01000021">
    <property type="protein sequence ID" value="EAV41435.1"/>
    <property type="molecule type" value="Genomic_DNA"/>
</dbReference>
<dbReference type="GeneID" id="68849119"/>
<protein>
    <submittedName>
        <fullName evidence="1">Uncharacterized protein</fullName>
    </submittedName>
</protein>
<name>A0P0X1_ROSAI</name>
<evidence type="ECO:0000313" key="2">
    <source>
        <dbReference type="Proteomes" id="UP000004848"/>
    </source>
</evidence>
<dbReference type="AlphaFoldDB" id="A0P0X1"/>
<dbReference type="Proteomes" id="UP000004848">
    <property type="component" value="Unassembled WGS sequence"/>
</dbReference>
<gene>
    <name evidence="1" type="ORF">SIAM614_01554</name>
</gene>